<organism evidence="3 4">
    <name type="scientific">Dreissena polymorpha</name>
    <name type="common">Zebra mussel</name>
    <name type="synonym">Mytilus polymorpha</name>
    <dbReference type="NCBI Taxonomy" id="45954"/>
    <lineage>
        <taxon>Eukaryota</taxon>
        <taxon>Metazoa</taxon>
        <taxon>Spiralia</taxon>
        <taxon>Lophotrochozoa</taxon>
        <taxon>Mollusca</taxon>
        <taxon>Bivalvia</taxon>
        <taxon>Autobranchia</taxon>
        <taxon>Heteroconchia</taxon>
        <taxon>Euheterodonta</taxon>
        <taxon>Imparidentia</taxon>
        <taxon>Neoheterodontei</taxon>
        <taxon>Myida</taxon>
        <taxon>Dreissenoidea</taxon>
        <taxon>Dreissenidae</taxon>
        <taxon>Dreissena</taxon>
    </lineage>
</organism>
<feature type="domain" description="DUF5641" evidence="2">
    <location>
        <begin position="25"/>
        <end position="79"/>
    </location>
</feature>
<evidence type="ECO:0000256" key="1">
    <source>
        <dbReference type="SAM" id="MobiDB-lite"/>
    </source>
</evidence>
<evidence type="ECO:0000313" key="4">
    <source>
        <dbReference type="Proteomes" id="UP000828390"/>
    </source>
</evidence>
<keyword evidence="4" id="KW-1185">Reference proteome</keyword>
<dbReference type="Proteomes" id="UP000828390">
    <property type="component" value="Unassembled WGS sequence"/>
</dbReference>
<reference evidence="3" key="2">
    <citation type="submission" date="2020-11" db="EMBL/GenBank/DDBJ databases">
        <authorList>
            <person name="McCartney M.A."/>
            <person name="Auch B."/>
            <person name="Kono T."/>
            <person name="Mallez S."/>
            <person name="Becker A."/>
            <person name="Gohl D.M."/>
            <person name="Silverstein K.A.T."/>
            <person name="Koren S."/>
            <person name="Bechman K.B."/>
            <person name="Herman A."/>
            <person name="Abrahante J.E."/>
            <person name="Garbe J."/>
        </authorList>
    </citation>
    <scope>NUCLEOTIDE SEQUENCE</scope>
    <source>
        <strain evidence="3">Duluth1</strain>
        <tissue evidence="3">Whole animal</tissue>
    </source>
</reference>
<dbReference type="AlphaFoldDB" id="A0A9D3Z094"/>
<name>A0A9D3Z094_DREPO</name>
<evidence type="ECO:0000259" key="2">
    <source>
        <dbReference type="Pfam" id="PF18701"/>
    </source>
</evidence>
<accession>A0A9D3Z094</accession>
<sequence>MDSRKSDVTEGIPNERRQQSSDDTFGRRCYRADDFKPRLPWTLAVVDELLTGNDGLTRAARLGTSSRITTRPIVKLYPLEVQCDDN</sequence>
<proteinExistence type="predicted"/>
<dbReference type="InterPro" id="IPR040676">
    <property type="entry name" value="DUF5641"/>
</dbReference>
<evidence type="ECO:0000313" key="3">
    <source>
        <dbReference type="EMBL" id="KAH3709254.1"/>
    </source>
</evidence>
<comment type="caution">
    <text evidence="3">The sequence shown here is derived from an EMBL/GenBank/DDBJ whole genome shotgun (WGS) entry which is preliminary data.</text>
</comment>
<feature type="region of interest" description="Disordered" evidence="1">
    <location>
        <begin position="1"/>
        <end position="26"/>
    </location>
</feature>
<protein>
    <recommendedName>
        <fullName evidence="2">DUF5641 domain-containing protein</fullName>
    </recommendedName>
</protein>
<gene>
    <name evidence="3" type="ORF">DPMN_068716</name>
</gene>
<dbReference type="EMBL" id="JAIWYP010000014">
    <property type="protein sequence ID" value="KAH3709254.1"/>
    <property type="molecule type" value="Genomic_DNA"/>
</dbReference>
<dbReference type="Pfam" id="PF18701">
    <property type="entry name" value="DUF5641"/>
    <property type="match status" value="1"/>
</dbReference>
<reference evidence="3" key="1">
    <citation type="journal article" date="2019" name="bioRxiv">
        <title>The Genome of the Zebra Mussel, Dreissena polymorpha: A Resource for Invasive Species Research.</title>
        <authorList>
            <person name="McCartney M.A."/>
            <person name="Auch B."/>
            <person name="Kono T."/>
            <person name="Mallez S."/>
            <person name="Zhang Y."/>
            <person name="Obille A."/>
            <person name="Becker A."/>
            <person name="Abrahante J.E."/>
            <person name="Garbe J."/>
            <person name="Badalamenti J.P."/>
            <person name="Herman A."/>
            <person name="Mangelson H."/>
            <person name="Liachko I."/>
            <person name="Sullivan S."/>
            <person name="Sone E.D."/>
            <person name="Koren S."/>
            <person name="Silverstein K.A.T."/>
            <person name="Beckman K.B."/>
            <person name="Gohl D.M."/>
        </authorList>
    </citation>
    <scope>NUCLEOTIDE SEQUENCE</scope>
    <source>
        <strain evidence="3">Duluth1</strain>
        <tissue evidence="3">Whole animal</tissue>
    </source>
</reference>